<reference evidence="1 2" key="1">
    <citation type="submission" date="2020-06" db="EMBL/GenBank/DDBJ databases">
        <title>Transcriptomic and genomic resources for Thalictrum thalictroides and T. hernandezii: Facilitating candidate gene discovery in an emerging model plant lineage.</title>
        <authorList>
            <person name="Arias T."/>
            <person name="Riano-Pachon D.M."/>
            <person name="Di Stilio V.S."/>
        </authorList>
    </citation>
    <scope>NUCLEOTIDE SEQUENCE [LARGE SCALE GENOMIC DNA]</scope>
    <source>
        <strain evidence="2">cv. WT478/WT964</strain>
        <tissue evidence="1">Leaves</tissue>
    </source>
</reference>
<protein>
    <submittedName>
        <fullName evidence="1">Uncharacterized protein</fullName>
    </submittedName>
</protein>
<evidence type="ECO:0000313" key="2">
    <source>
        <dbReference type="Proteomes" id="UP000554482"/>
    </source>
</evidence>
<dbReference type="EMBL" id="JABWDY010022808">
    <property type="protein sequence ID" value="KAF5191431.1"/>
    <property type="molecule type" value="Genomic_DNA"/>
</dbReference>
<gene>
    <name evidence="1" type="ORF">FRX31_018981</name>
</gene>
<keyword evidence="2" id="KW-1185">Reference proteome</keyword>
<accession>A0A7J6W2M0</accession>
<proteinExistence type="predicted"/>
<name>A0A7J6W2M0_THATH</name>
<evidence type="ECO:0000313" key="1">
    <source>
        <dbReference type="EMBL" id="KAF5191431.1"/>
    </source>
</evidence>
<comment type="caution">
    <text evidence="1">The sequence shown here is derived from an EMBL/GenBank/DDBJ whole genome shotgun (WGS) entry which is preliminary data.</text>
</comment>
<dbReference type="Proteomes" id="UP000554482">
    <property type="component" value="Unassembled WGS sequence"/>
</dbReference>
<dbReference type="AlphaFoldDB" id="A0A7J6W2M0"/>
<sequence>MVALFSEIKFHQFQKFENNHVDVLTFVASMLGEREQQTVFIDYLDVPNILRHCLCVVAAP</sequence>
<organism evidence="1 2">
    <name type="scientific">Thalictrum thalictroides</name>
    <name type="common">Rue-anemone</name>
    <name type="synonym">Anemone thalictroides</name>
    <dbReference type="NCBI Taxonomy" id="46969"/>
    <lineage>
        <taxon>Eukaryota</taxon>
        <taxon>Viridiplantae</taxon>
        <taxon>Streptophyta</taxon>
        <taxon>Embryophyta</taxon>
        <taxon>Tracheophyta</taxon>
        <taxon>Spermatophyta</taxon>
        <taxon>Magnoliopsida</taxon>
        <taxon>Ranunculales</taxon>
        <taxon>Ranunculaceae</taxon>
        <taxon>Thalictroideae</taxon>
        <taxon>Thalictrum</taxon>
    </lineage>
</organism>